<dbReference type="InterPro" id="IPR008490">
    <property type="entry name" value="Transposase_InsH_N"/>
</dbReference>
<dbReference type="Proteomes" id="UP000422764">
    <property type="component" value="Chromosome"/>
</dbReference>
<protein>
    <submittedName>
        <fullName evidence="3">Transposase</fullName>
    </submittedName>
</protein>
<dbReference type="Pfam" id="PF01609">
    <property type="entry name" value="DDE_Tnp_1"/>
    <property type="match status" value="1"/>
</dbReference>
<feature type="domain" description="Transposase InsH N-terminal" evidence="2">
    <location>
        <begin position="18"/>
        <end position="107"/>
    </location>
</feature>
<dbReference type="GO" id="GO:0006313">
    <property type="term" value="P:DNA transposition"/>
    <property type="evidence" value="ECO:0007669"/>
    <property type="project" value="InterPro"/>
</dbReference>
<dbReference type="AlphaFoldDB" id="A0A6I6F0Z9"/>
<dbReference type="Pfam" id="PF05598">
    <property type="entry name" value="DUF772"/>
    <property type="match status" value="1"/>
</dbReference>
<dbReference type="GO" id="GO:0004803">
    <property type="term" value="F:transposase activity"/>
    <property type="evidence" value="ECO:0007669"/>
    <property type="project" value="InterPro"/>
</dbReference>
<reference evidence="3 4" key="1">
    <citation type="submission" date="2019-12" db="EMBL/GenBank/DDBJ databases">
        <title>Genome sequenceing of Clostridium bovifaecis.</title>
        <authorList>
            <person name="Yao Y."/>
        </authorList>
    </citation>
    <scope>NUCLEOTIDE SEQUENCE [LARGE SCALE GENOMIC DNA]</scope>
    <source>
        <strain evidence="3 4">BXX</strain>
    </source>
</reference>
<dbReference type="EMBL" id="CP046522">
    <property type="protein sequence ID" value="QGU94944.1"/>
    <property type="molecule type" value="Genomic_DNA"/>
</dbReference>
<evidence type="ECO:0000313" key="4">
    <source>
        <dbReference type="Proteomes" id="UP000422764"/>
    </source>
</evidence>
<evidence type="ECO:0000259" key="2">
    <source>
        <dbReference type="Pfam" id="PF05598"/>
    </source>
</evidence>
<accession>A0A6I6F0Z9</accession>
<evidence type="ECO:0000313" key="3">
    <source>
        <dbReference type="EMBL" id="QGU94944.1"/>
    </source>
</evidence>
<feature type="domain" description="Transposase IS4-like" evidence="1">
    <location>
        <begin position="137"/>
        <end position="388"/>
    </location>
</feature>
<evidence type="ECO:0000259" key="1">
    <source>
        <dbReference type="Pfam" id="PF01609"/>
    </source>
</evidence>
<dbReference type="GO" id="GO:0003677">
    <property type="term" value="F:DNA binding"/>
    <property type="evidence" value="ECO:0007669"/>
    <property type="project" value="InterPro"/>
</dbReference>
<dbReference type="InterPro" id="IPR002559">
    <property type="entry name" value="Transposase_11"/>
</dbReference>
<gene>
    <name evidence="3" type="ORF">GOM49_07395</name>
</gene>
<organism evidence="3 4">
    <name type="scientific">Clostridium bovifaecis</name>
    <dbReference type="NCBI Taxonomy" id="2184719"/>
    <lineage>
        <taxon>Bacteria</taxon>
        <taxon>Bacillati</taxon>
        <taxon>Bacillota</taxon>
        <taxon>Clostridia</taxon>
        <taxon>Eubacteriales</taxon>
        <taxon>Clostridiaceae</taxon>
        <taxon>Clostridium</taxon>
    </lineage>
</organism>
<name>A0A6I6F0Z9_9CLOT</name>
<proteinExistence type="predicted"/>
<keyword evidence="4" id="KW-1185">Reference proteome</keyword>
<sequence>MYIRQECLLSFDEIIKYQPKTRLELILAELDFTNILKDLSKLHATRGPKGHDELALLYSLIAMQIEQITTFKKLVGRLKTDPVFRYTCGFNILSKTPSASTFSRFLTKIANNPSLEKDFESLVKRAKALGLIDGTNVAIDSTKVDAYEKSKPKSKLKNDGKSANWGAKRDTDGNKIRWFGYKLHILVDCKSELPLSILMSPASYSDGDLAMPLIKKFITKYSGVFSPKYYIMDSGYDFQKIYDYITNEVKSQAIIAYNPRGQYAPPEGLNENFNPVCSMGYELTYWGKDGNYLKFRCPHSTGKTNCPYGSIWCSRSNYGYCHKVNYKKNNRYFSYPHRSTKAWQELYNQRTSVERCNSRLKELLNTDNLRSAGIRKAKVIALLNCMALVGGTIALNRKSNDLKNAA</sequence>